<reference evidence="4 5" key="2">
    <citation type="submission" date="2018-11" db="EMBL/GenBank/DDBJ databases">
        <authorList>
            <consortium name="Pathogen Informatics"/>
        </authorList>
    </citation>
    <scope>NUCLEOTIDE SEQUENCE [LARGE SCALE GENOMIC DNA]</scope>
</reference>
<dbReference type="InterPro" id="IPR018247">
    <property type="entry name" value="EF_Hand_1_Ca_BS"/>
</dbReference>
<evidence type="ECO:0000313" key="6">
    <source>
        <dbReference type="WBParaSite" id="SBAD_0000057801-mRNA-1"/>
    </source>
</evidence>
<keyword evidence="1 2" id="KW-1015">Disulfide bond</keyword>
<dbReference type="InterPro" id="IPR000716">
    <property type="entry name" value="Thyroglobulin_1"/>
</dbReference>
<dbReference type="WBParaSite" id="SBAD_0000057801-mRNA-1">
    <property type="protein sequence ID" value="SBAD_0000057801-mRNA-1"/>
    <property type="gene ID" value="SBAD_0000057801"/>
</dbReference>
<dbReference type="Pfam" id="PF00014">
    <property type="entry name" value="Kunitz_BPTI"/>
    <property type="match status" value="1"/>
</dbReference>
<dbReference type="SMART" id="SM00211">
    <property type="entry name" value="TY"/>
    <property type="match status" value="1"/>
</dbReference>
<evidence type="ECO:0000259" key="3">
    <source>
        <dbReference type="PROSITE" id="PS51162"/>
    </source>
</evidence>
<feature type="disulfide bond" evidence="2">
    <location>
        <begin position="183"/>
        <end position="190"/>
    </location>
</feature>
<dbReference type="PROSITE" id="PS00018">
    <property type="entry name" value="EF_HAND_1"/>
    <property type="match status" value="1"/>
</dbReference>
<dbReference type="PROSITE" id="PS00484">
    <property type="entry name" value="THYROGLOBULIN_1_1"/>
    <property type="match status" value="1"/>
</dbReference>
<dbReference type="Pfam" id="PF00086">
    <property type="entry name" value="Thyroglobulin_1"/>
    <property type="match status" value="1"/>
</dbReference>
<dbReference type="CDD" id="cd00191">
    <property type="entry name" value="TY"/>
    <property type="match status" value="1"/>
</dbReference>
<evidence type="ECO:0000313" key="5">
    <source>
        <dbReference type="Proteomes" id="UP000270296"/>
    </source>
</evidence>
<dbReference type="Proteomes" id="UP000270296">
    <property type="component" value="Unassembled WGS sequence"/>
</dbReference>
<dbReference type="InterPro" id="IPR036857">
    <property type="entry name" value="Thyroglobulin_1_sf"/>
</dbReference>
<comment type="caution">
    <text evidence="2">Lacks conserved residue(s) required for the propagation of feature annotation.</text>
</comment>
<reference evidence="6" key="1">
    <citation type="submission" date="2016-06" db="UniProtKB">
        <authorList>
            <consortium name="WormBaseParasite"/>
        </authorList>
    </citation>
    <scope>IDENTIFICATION</scope>
</reference>
<evidence type="ECO:0000313" key="4">
    <source>
        <dbReference type="EMBL" id="VDO85031.1"/>
    </source>
</evidence>
<dbReference type="InterPro" id="IPR036880">
    <property type="entry name" value="Kunitz_BPTI_sf"/>
</dbReference>
<dbReference type="InterPro" id="IPR002223">
    <property type="entry name" value="Kunitz_BPTI"/>
</dbReference>
<dbReference type="Gene3D" id="4.10.410.10">
    <property type="entry name" value="Pancreatic trypsin inhibitor Kunitz domain"/>
    <property type="match status" value="1"/>
</dbReference>
<dbReference type="GO" id="GO:0004867">
    <property type="term" value="F:serine-type endopeptidase inhibitor activity"/>
    <property type="evidence" value="ECO:0007669"/>
    <property type="project" value="InterPro"/>
</dbReference>
<dbReference type="PROSITE" id="PS51162">
    <property type="entry name" value="THYROGLOBULIN_1_2"/>
    <property type="match status" value="1"/>
</dbReference>
<dbReference type="AlphaFoldDB" id="A0A183IAB2"/>
<proteinExistence type="predicted"/>
<keyword evidence="5" id="KW-1185">Reference proteome</keyword>
<dbReference type="SUPFAM" id="SSF57610">
    <property type="entry name" value="Thyroglobulin type-1 domain"/>
    <property type="match status" value="1"/>
</dbReference>
<dbReference type="EMBL" id="UZAM01001804">
    <property type="protein sequence ID" value="VDO85031.1"/>
    <property type="molecule type" value="Genomic_DNA"/>
</dbReference>
<organism evidence="6">
    <name type="scientific">Soboliphyme baturini</name>
    <dbReference type="NCBI Taxonomy" id="241478"/>
    <lineage>
        <taxon>Eukaryota</taxon>
        <taxon>Metazoa</taxon>
        <taxon>Ecdysozoa</taxon>
        <taxon>Nematoda</taxon>
        <taxon>Enoplea</taxon>
        <taxon>Dorylaimia</taxon>
        <taxon>Dioctophymatida</taxon>
        <taxon>Dioctophymatoidea</taxon>
        <taxon>Soboliphymatidae</taxon>
        <taxon>Soboliphyme</taxon>
    </lineage>
</organism>
<evidence type="ECO:0000256" key="2">
    <source>
        <dbReference type="PROSITE-ProRule" id="PRU00500"/>
    </source>
</evidence>
<sequence>MDRDTSKYLTFPEISNGNLCTMLLQLIKLKLTLNYLHICDFTGCEQGCNVTDDVLEKNGSIGVCHCYRGFYLNEDNRTCSLNSSSEPSSERTANNLCEMPPRRDEQCQATTAAWYFDGEAGVCWFVRENCSDGGHGFETRIDCMDTCSFGQCHKMRREYQKSFGPKVFLPQCDVLGDFDALQCDYVSNECWCVEPKTGAEKGDTRRSIYNGIPICKGCLYKVEKLRSLNVSAKQFPNCTEDGFFKVPHCKSGSFCPSVGHLPLDKQTNLTSLCGTSENANNESLYTTTTTYNFRYRLNVENIMELTWNVSDGTLPSVTPLQFRPLIVIGFKFSLSQMYYVYFTENGTYALENWYVIEIYDSEGSFGFQRVQLPVSGSSFTAKIRPIYEQCVAETSPPLTVESPLES</sequence>
<dbReference type="OrthoDB" id="4473401at2759"/>
<dbReference type="SUPFAM" id="SSF57362">
    <property type="entry name" value="BPTI-like"/>
    <property type="match status" value="1"/>
</dbReference>
<evidence type="ECO:0000256" key="1">
    <source>
        <dbReference type="ARBA" id="ARBA00023157"/>
    </source>
</evidence>
<feature type="domain" description="Thyroglobulin type-1" evidence="3">
    <location>
        <begin position="149"/>
        <end position="215"/>
    </location>
</feature>
<dbReference type="Gene3D" id="4.10.800.10">
    <property type="entry name" value="Thyroglobulin type-1"/>
    <property type="match status" value="1"/>
</dbReference>
<accession>A0A183IAB2</accession>
<gene>
    <name evidence="4" type="ORF">SBAD_LOCUS556</name>
</gene>
<dbReference type="Gene3D" id="2.10.25.10">
    <property type="entry name" value="Laminin"/>
    <property type="match status" value="1"/>
</dbReference>
<protein>
    <submittedName>
        <fullName evidence="6">Thyroglobulin type-1 domain-containing protein</fullName>
    </submittedName>
</protein>
<name>A0A183IAB2_9BILA</name>